<dbReference type="KEGG" id="tpal:117650950"/>
<feature type="transmembrane region" description="Helical" evidence="1">
    <location>
        <begin position="157"/>
        <end position="177"/>
    </location>
</feature>
<keyword evidence="2" id="KW-1185">Reference proteome</keyword>
<keyword evidence="1" id="KW-1133">Transmembrane helix</keyword>
<evidence type="ECO:0000313" key="3">
    <source>
        <dbReference type="RefSeq" id="XP_034250501.1"/>
    </source>
</evidence>
<name>A0A6P9A0Q0_THRPL</name>
<feature type="transmembrane region" description="Helical" evidence="1">
    <location>
        <begin position="91"/>
        <end position="109"/>
    </location>
</feature>
<feature type="transmembrane region" description="Helical" evidence="1">
    <location>
        <begin position="61"/>
        <end position="79"/>
    </location>
</feature>
<keyword evidence="1" id="KW-0472">Membrane</keyword>
<organism evidence="3">
    <name type="scientific">Thrips palmi</name>
    <name type="common">Melon thrips</name>
    <dbReference type="NCBI Taxonomy" id="161013"/>
    <lineage>
        <taxon>Eukaryota</taxon>
        <taxon>Metazoa</taxon>
        <taxon>Ecdysozoa</taxon>
        <taxon>Arthropoda</taxon>
        <taxon>Hexapoda</taxon>
        <taxon>Insecta</taxon>
        <taxon>Pterygota</taxon>
        <taxon>Neoptera</taxon>
        <taxon>Paraneoptera</taxon>
        <taxon>Thysanoptera</taxon>
        <taxon>Terebrantia</taxon>
        <taxon>Thripoidea</taxon>
        <taxon>Thripidae</taxon>
        <taxon>Thrips</taxon>
    </lineage>
</organism>
<dbReference type="InParanoid" id="A0A6P9A0Q0"/>
<protein>
    <submittedName>
        <fullName evidence="3">Uncharacterized protein LOC117650950 isoform X1</fullName>
    </submittedName>
</protein>
<evidence type="ECO:0000256" key="1">
    <source>
        <dbReference type="SAM" id="Phobius"/>
    </source>
</evidence>
<reference evidence="3" key="1">
    <citation type="submission" date="2025-08" db="UniProtKB">
        <authorList>
            <consortium name="RefSeq"/>
        </authorList>
    </citation>
    <scope>IDENTIFICATION</scope>
    <source>
        <tissue evidence="3">Total insect</tissue>
    </source>
</reference>
<accession>A0A6P9A0Q0</accession>
<evidence type="ECO:0000313" key="2">
    <source>
        <dbReference type="Proteomes" id="UP000515158"/>
    </source>
</evidence>
<proteinExistence type="predicted"/>
<sequence>MQNFSHESSIVSASMTASEKEALPASLNKWQRLFTVRDVGHEHRDDERIYRILYFFYAPKYLSLGFAMAVTLNVVDVIMFDADEAARRLPLRNGLACYSALFAHVILTYRKDILLDALYHARLAAVILAKDATPEVKLAFEAAKNRKELFVWRFYPVYSFLMATTASLATLSAPSVVNQILAKQSLLLVGVKNIFDCYMLTSCCASVTVLLTVLVDVHYTCAVLCREIGRRLETQRGVMYTRPVAATYSLVIESARAINTATGHLLPHYVMATFTVPILSTASIVQSPEKADIFDFLSLPLMFLFFGPICEASQSMQNASGAVSSRAYSGPWLDEHAPSRRVRLQIMLQSSARPLCFKVEGLGSLNRPLSRKLATSWFQYLQVLQNLRHN</sequence>
<keyword evidence="1" id="KW-0812">Transmembrane</keyword>
<dbReference type="AlphaFoldDB" id="A0A6P9A0Q0"/>
<dbReference type="RefSeq" id="XP_034250501.1">
    <property type="nucleotide sequence ID" value="XM_034394610.1"/>
</dbReference>
<gene>
    <name evidence="3" type="primary">LOC117650950</name>
</gene>
<dbReference type="GeneID" id="117650950"/>
<dbReference type="Proteomes" id="UP000515158">
    <property type="component" value="Unplaced"/>
</dbReference>